<dbReference type="InterPro" id="IPR022973">
    <property type="entry name" value="Ribosomal_uL10_bac"/>
</dbReference>
<name>A0ABN0P0W9_TRELE</name>
<dbReference type="EMBL" id="AWVH01000005">
    <property type="protein sequence ID" value="ERJ94225.1"/>
    <property type="molecule type" value="Genomic_DNA"/>
</dbReference>
<organism evidence="9 10">
    <name type="scientific">Treponema lecithinolyticum ATCC 700332</name>
    <dbReference type="NCBI Taxonomy" id="1321815"/>
    <lineage>
        <taxon>Bacteria</taxon>
        <taxon>Pseudomonadati</taxon>
        <taxon>Spirochaetota</taxon>
        <taxon>Spirochaetia</taxon>
        <taxon>Spirochaetales</taxon>
        <taxon>Treponemataceae</taxon>
        <taxon>Treponema</taxon>
    </lineage>
</organism>
<accession>A0ABN0P0W9</accession>
<sequence length="222" mass="23442">MAILAKKIQNAKLEAVAAAKAVFEGYNGFIFADYRGLTVEQITSLRRRLNEKNAKLKVIKNTYARVVFDEMKIDNVAGYLTGPTAIALASEDTNEVAKILFDFAKDSPALQVKGAVVENEIYDAAKIEAFSKLPGKKQLIAMIASTINAPVQKLAATLLAYVEKKQAEEKAGGSAPKAEAAPESAKADAQASAADAKPASEAAEKPADGGEAAKSEEPAKAE</sequence>
<evidence type="ECO:0000256" key="2">
    <source>
        <dbReference type="ARBA" id="ARBA00008889"/>
    </source>
</evidence>
<dbReference type="InterPro" id="IPR047865">
    <property type="entry name" value="Ribosomal_uL10_bac_type"/>
</dbReference>
<keyword evidence="3 7" id="KW-0699">rRNA-binding</keyword>
<keyword evidence="5 7" id="KW-0687">Ribonucleoprotein</keyword>
<gene>
    <name evidence="7" type="primary">rplJ</name>
    <name evidence="9" type="ORF">HMPREF9193_00196</name>
</gene>
<keyword evidence="4 7" id="KW-0689">Ribosomal protein</keyword>
<dbReference type="NCBIfam" id="NF000955">
    <property type="entry name" value="PRK00099.1-1"/>
    <property type="match status" value="1"/>
</dbReference>
<dbReference type="SUPFAM" id="SSF160369">
    <property type="entry name" value="Ribosomal protein L10-like"/>
    <property type="match status" value="1"/>
</dbReference>
<dbReference type="InterPro" id="IPR001790">
    <property type="entry name" value="Ribosomal_uL10"/>
</dbReference>
<evidence type="ECO:0000256" key="8">
    <source>
        <dbReference type="SAM" id="MobiDB-lite"/>
    </source>
</evidence>
<evidence type="ECO:0000313" key="9">
    <source>
        <dbReference type="EMBL" id="ERJ94225.1"/>
    </source>
</evidence>
<evidence type="ECO:0000256" key="1">
    <source>
        <dbReference type="ARBA" id="ARBA00002633"/>
    </source>
</evidence>
<dbReference type="GO" id="GO:0005840">
    <property type="term" value="C:ribosome"/>
    <property type="evidence" value="ECO:0007669"/>
    <property type="project" value="UniProtKB-KW"/>
</dbReference>
<evidence type="ECO:0000256" key="5">
    <source>
        <dbReference type="ARBA" id="ARBA00023274"/>
    </source>
</evidence>
<reference evidence="9 10" key="1">
    <citation type="submission" date="2013-08" db="EMBL/GenBank/DDBJ databases">
        <authorList>
            <person name="Weinstock G."/>
            <person name="Sodergren E."/>
            <person name="Wylie T."/>
            <person name="Fulton L."/>
            <person name="Fulton R."/>
            <person name="Fronick C."/>
            <person name="O'Laughlin M."/>
            <person name="Godfrey J."/>
            <person name="Miner T."/>
            <person name="Herter B."/>
            <person name="Appelbaum E."/>
            <person name="Cordes M."/>
            <person name="Lek S."/>
            <person name="Wollam A."/>
            <person name="Pepin K.H."/>
            <person name="Palsikar V.B."/>
            <person name="Mitreva M."/>
            <person name="Wilson R.K."/>
        </authorList>
    </citation>
    <scope>NUCLEOTIDE SEQUENCE [LARGE SCALE GENOMIC DNA]</scope>
    <source>
        <strain evidence="9 10">ATCC 700332</strain>
    </source>
</reference>
<keyword evidence="7" id="KW-0694">RNA-binding</keyword>
<dbReference type="PANTHER" id="PTHR11560">
    <property type="entry name" value="39S RIBOSOMAL PROTEIN L10, MITOCHONDRIAL"/>
    <property type="match status" value="1"/>
</dbReference>
<evidence type="ECO:0000256" key="3">
    <source>
        <dbReference type="ARBA" id="ARBA00022730"/>
    </source>
</evidence>
<protein>
    <recommendedName>
        <fullName evidence="6 7">Large ribosomal subunit protein uL10</fullName>
    </recommendedName>
</protein>
<evidence type="ECO:0000313" key="10">
    <source>
        <dbReference type="Proteomes" id="UP000016649"/>
    </source>
</evidence>
<proteinExistence type="inferred from homology"/>
<comment type="similarity">
    <text evidence="2 7">Belongs to the universal ribosomal protein uL10 family.</text>
</comment>
<dbReference type="RefSeq" id="WP_021686599.1">
    <property type="nucleotide sequence ID" value="NZ_KI260561.1"/>
</dbReference>
<evidence type="ECO:0000256" key="4">
    <source>
        <dbReference type="ARBA" id="ARBA00022980"/>
    </source>
</evidence>
<feature type="compositionally biased region" description="Low complexity" evidence="8">
    <location>
        <begin position="172"/>
        <end position="201"/>
    </location>
</feature>
<feature type="compositionally biased region" description="Basic and acidic residues" evidence="8">
    <location>
        <begin position="202"/>
        <end position="222"/>
    </location>
</feature>
<dbReference type="CDD" id="cd05797">
    <property type="entry name" value="Ribosomal_L10"/>
    <property type="match status" value="1"/>
</dbReference>
<dbReference type="Pfam" id="PF00466">
    <property type="entry name" value="Ribosomal_L10"/>
    <property type="match status" value="1"/>
</dbReference>
<dbReference type="Gene3D" id="3.30.70.1730">
    <property type="match status" value="1"/>
</dbReference>
<comment type="function">
    <text evidence="1 7">Forms part of the ribosomal stalk, playing a central role in the interaction of the ribosome with GTP-bound translation factors.</text>
</comment>
<feature type="region of interest" description="Disordered" evidence="8">
    <location>
        <begin position="169"/>
        <end position="222"/>
    </location>
</feature>
<comment type="caution">
    <text evidence="9">The sequence shown here is derived from an EMBL/GenBank/DDBJ whole genome shotgun (WGS) entry which is preliminary data.</text>
</comment>
<dbReference type="InterPro" id="IPR043141">
    <property type="entry name" value="Ribosomal_uL10-like_sf"/>
</dbReference>
<dbReference type="HAMAP" id="MF_00362">
    <property type="entry name" value="Ribosomal_uL10"/>
    <property type="match status" value="1"/>
</dbReference>
<dbReference type="Proteomes" id="UP000016649">
    <property type="component" value="Unassembled WGS sequence"/>
</dbReference>
<evidence type="ECO:0000256" key="7">
    <source>
        <dbReference type="HAMAP-Rule" id="MF_00362"/>
    </source>
</evidence>
<comment type="subunit">
    <text evidence="7">Part of the ribosomal stalk of the 50S ribosomal subunit. The N-terminus interacts with L11 and the large rRNA to form the base of the stalk. The C-terminus forms an elongated spine to which L12 dimers bind in a sequential fashion forming a multimeric L10(L12)X complex.</text>
</comment>
<evidence type="ECO:0000256" key="6">
    <source>
        <dbReference type="ARBA" id="ARBA00035202"/>
    </source>
</evidence>
<keyword evidence="10" id="KW-1185">Reference proteome</keyword>